<evidence type="ECO:0000256" key="6">
    <source>
        <dbReference type="ARBA" id="ARBA00023049"/>
    </source>
</evidence>
<evidence type="ECO:0000259" key="12">
    <source>
        <dbReference type="PROSITE" id="PS51864"/>
    </source>
</evidence>
<dbReference type="SUPFAM" id="SSF55486">
    <property type="entry name" value="Metalloproteases ('zincins'), catalytic domain"/>
    <property type="match status" value="1"/>
</dbReference>
<dbReference type="Pfam" id="PF01400">
    <property type="entry name" value="Astacin"/>
    <property type="match status" value="2"/>
</dbReference>
<dbReference type="Pfam" id="PF01549">
    <property type="entry name" value="ShK"/>
    <property type="match status" value="1"/>
</dbReference>
<dbReference type="CDD" id="cd04280">
    <property type="entry name" value="ZnMc_astacin_like"/>
    <property type="match status" value="1"/>
</dbReference>
<protein>
    <recommendedName>
        <fullName evidence="10">Metalloendopeptidase</fullName>
        <ecNumber evidence="10">3.4.24.-</ecNumber>
    </recommendedName>
</protein>
<keyword evidence="2 9" id="KW-0645">Protease</keyword>
<comment type="caution">
    <text evidence="8">Lacks conserved residue(s) required for the propagation of feature annotation.</text>
</comment>
<keyword evidence="5 9" id="KW-0862">Zinc</keyword>
<comment type="function">
    <text evidence="1">Metalloprotease.</text>
</comment>
<dbReference type="GO" id="GO:0004222">
    <property type="term" value="F:metalloendopeptidase activity"/>
    <property type="evidence" value="ECO:0007669"/>
    <property type="project" value="UniProtKB-UniRule"/>
</dbReference>
<dbReference type="InterPro" id="IPR024079">
    <property type="entry name" value="MetalloPept_cat_dom_sf"/>
</dbReference>
<evidence type="ECO:0000256" key="4">
    <source>
        <dbReference type="ARBA" id="ARBA00022801"/>
    </source>
</evidence>
<dbReference type="PRINTS" id="PR00480">
    <property type="entry name" value="ASTACIN"/>
</dbReference>
<dbReference type="InterPro" id="IPR006026">
    <property type="entry name" value="Peptidase_Metallo"/>
</dbReference>
<feature type="active site" evidence="9">
    <location>
        <position position="139"/>
    </location>
</feature>
<dbReference type="EMBL" id="HACA01028778">
    <property type="protein sequence ID" value="CDW46139.1"/>
    <property type="molecule type" value="Transcribed_RNA"/>
</dbReference>
<dbReference type="GO" id="GO:0006508">
    <property type="term" value="P:proteolysis"/>
    <property type="evidence" value="ECO:0007669"/>
    <property type="project" value="UniProtKB-KW"/>
</dbReference>
<feature type="binding site" evidence="9">
    <location>
        <position position="138"/>
    </location>
    <ligand>
        <name>Zn(2+)</name>
        <dbReference type="ChEBI" id="CHEBI:29105"/>
        <note>catalytic</note>
    </ligand>
</feature>
<dbReference type="SMART" id="SM00235">
    <property type="entry name" value="ZnMc"/>
    <property type="match status" value="1"/>
</dbReference>
<dbReference type="OrthoDB" id="291007at2759"/>
<feature type="chain" id="PRO_5005393134" description="Metalloendopeptidase" evidence="10">
    <location>
        <begin position="20"/>
        <end position="358"/>
    </location>
</feature>
<feature type="domain" description="ShKT" evidence="11">
    <location>
        <begin position="289"/>
        <end position="319"/>
    </location>
</feature>
<reference evidence="13" key="1">
    <citation type="submission" date="2014-05" db="EMBL/GenBank/DDBJ databases">
        <authorList>
            <person name="Chronopoulou M."/>
        </authorList>
    </citation>
    <scope>NUCLEOTIDE SEQUENCE</scope>
    <source>
        <tissue evidence="13">Whole organism</tissue>
    </source>
</reference>
<feature type="signal peptide" evidence="10">
    <location>
        <begin position="1"/>
        <end position="19"/>
    </location>
</feature>
<dbReference type="EC" id="3.4.24.-" evidence="10"/>
<proteinExistence type="predicted"/>
<dbReference type="PROSITE" id="PS51864">
    <property type="entry name" value="ASTACIN"/>
    <property type="match status" value="1"/>
</dbReference>
<comment type="cofactor">
    <cofactor evidence="9 10">
        <name>Zn(2+)</name>
        <dbReference type="ChEBI" id="CHEBI:29105"/>
    </cofactor>
    <text evidence="9 10">Binds 1 zinc ion per subunit.</text>
</comment>
<dbReference type="InterPro" id="IPR001506">
    <property type="entry name" value="Peptidase_M12A"/>
</dbReference>
<evidence type="ECO:0000313" key="13">
    <source>
        <dbReference type="EMBL" id="CDW46139.1"/>
    </source>
</evidence>
<keyword evidence="4 9" id="KW-0378">Hydrolase</keyword>
<feature type="disulfide bond" evidence="8">
    <location>
        <begin position="303"/>
        <end position="316"/>
    </location>
</feature>
<evidence type="ECO:0000259" key="11">
    <source>
        <dbReference type="PROSITE" id="PS51670"/>
    </source>
</evidence>
<accession>A0A0K2V6N7</accession>
<evidence type="ECO:0000256" key="10">
    <source>
        <dbReference type="RuleBase" id="RU361183"/>
    </source>
</evidence>
<evidence type="ECO:0000256" key="1">
    <source>
        <dbReference type="ARBA" id="ARBA00002657"/>
    </source>
</evidence>
<keyword evidence="3 9" id="KW-0479">Metal-binding</keyword>
<keyword evidence="7" id="KW-0865">Zymogen</keyword>
<keyword evidence="6 9" id="KW-0482">Metalloprotease</keyword>
<dbReference type="InterPro" id="IPR003582">
    <property type="entry name" value="ShKT_dom"/>
</dbReference>
<sequence>MLPIKLLFLFIVTIQRTYSELQHAACQILYDKYNVERIGSRNMLSGAVWPNNIVPYEIGPGFSDGNLDIVKSAMREIESRTCVKWSPRNSEKSYVYISNDKNGCYANLGYNSNRQKHLLNLQKWDGYSSCMVEGIAVHEMFHIMGYAHEQNRPDRDEFVKIHWTRIIRRYVHNFFRSINPGEADVPPICNSWSNATTFDNCYSGYETETFGYRYDYGSIMHYGLWDFRKAKDKVMDTTKRVSPGVKIGQRVKMTDLDAGKVNAKYKCQPASTLFPNSTKSFSTSRTPDCLDISTLCQHLKDKCSFSFMHKSCRRTCGMCPPDQVATATTKPTKANTTAKPIKICFKENLCTVAKRHCT</sequence>
<keyword evidence="8" id="KW-1015">Disulfide bond</keyword>
<dbReference type="AlphaFoldDB" id="A0A0K2V6N7"/>
<dbReference type="InterPro" id="IPR034035">
    <property type="entry name" value="Astacin-like_dom"/>
</dbReference>
<evidence type="ECO:0000256" key="3">
    <source>
        <dbReference type="ARBA" id="ARBA00022723"/>
    </source>
</evidence>
<feature type="binding site" evidence="9">
    <location>
        <position position="148"/>
    </location>
    <ligand>
        <name>Zn(2+)</name>
        <dbReference type="ChEBI" id="CHEBI:29105"/>
        <note>catalytic</note>
    </ligand>
</feature>
<feature type="binding site" evidence="9">
    <location>
        <position position="142"/>
    </location>
    <ligand>
        <name>Zn(2+)</name>
        <dbReference type="ChEBI" id="CHEBI:29105"/>
        <note>catalytic</note>
    </ligand>
</feature>
<dbReference type="Gene3D" id="3.40.390.10">
    <property type="entry name" value="Collagenase (Catalytic Domain)"/>
    <property type="match status" value="1"/>
</dbReference>
<evidence type="ECO:0000256" key="2">
    <source>
        <dbReference type="ARBA" id="ARBA00022670"/>
    </source>
</evidence>
<organism evidence="13">
    <name type="scientific">Lepeophtheirus salmonis</name>
    <name type="common">Salmon louse</name>
    <name type="synonym">Caligus salmonis</name>
    <dbReference type="NCBI Taxonomy" id="72036"/>
    <lineage>
        <taxon>Eukaryota</taxon>
        <taxon>Metazoa</taxon>
        <taxon>Ecdysozoa</taxon>
        <taxon>Arthropoda</taxon>
        <taxon>Crustacea</taxon>
        <taxon>Multicrustacea</taxon>
        <taxon>Hexanauplia</taxon>
        <taxon>Copepoda</taxon>
        <taxon>Siphonostomatoida</taxon>
        <taxon>Caligidae</taxon>
        <taxon>Lepeophtheirus</taxon>
    </lineage>
</organism>
<evidence type="ECO:0000256" key="8">
    <source>
        <dbReference type="PROSITE-ProRule" id="PRU01005"/>
    </source>
</evidence>
<evidence type="ECO:0000256" key="5">
    <source>
        <dbReference type="ARBA" id="ARBA00022833"/>
    </source>
</evidence>
<dbReference type="PANTHER" id="PTHR10127">
    <property type="entry name" value="DISCOIDIN, CUB, EGF, LAMININ , AND ZINC METALLOPROTEASE DOMAIN CONTAINING"/>
    <property type="match status" value="1"/>
</dbReference>
<dbReference type="GO" id="GO:0008270">
    <property type="term" value="F:zinc ion binding"/>
    <property type="evidence" value="ECO:0007669"/>
    <property type="project" value="UniProtKB-UniRule"/>
</dbReference>
<evidence type="ECO:0000256" key="9">
    <source>
        <dbReference type="PROSITE-ProRule" id="PRU01211"/>
    </source>
</evidence>
<keyword evidence="10" id="KW-0732">Signal</keyword>
<dbReference type="PROSITE" id="PS51670">
    <property type="entry name" value="SHKT"/>
    <property type="match status" value="1"/>
</dbReference>
<evidence type="ECO:0000256" key="7">
    <source>
        <dbReference type="ARBA" id="ARBA00023145"/>
    </source>
</evidence>
<name>A0A0K2V6N7_LEPSM</name>
<dbReference type="PANTHER" id="PTHR10127:SF780">
    <property type="entry name" value="METALLOENDOPEPTIDASE"/>
    <property type="match status" value="1"/>
</dbReference>
<feature type="domain" description="Peptidase M12A" evidence="12">
    <location>
        <begin position="36"/>
        <end position="268"/>
    </location>
</feature>